<dbReference type="InterPro" id="IPR052733">
    <property type="entry name" value="Chloroplast_QOR"/>
</dbReference>
<dbReference type="InterPro" id="IPR036291">
    <property type="entry name" value="NAD(P)-bd_dom_sf"/>
</dbReference>
<evidence type="ECO:0000313" key="2">
    <source>
        <dbReference type="EMBL" id="WQH04904.1"/>
    </source>
</evidence>
<dbReference type="SUPFAM" id="SSF51735">
    <property type="entry name" value="NAD(P)-binding Rossmann-fold domains"/>
    <property type="match status" value="1"/>
</dbReference>
<dbReference type="Pfam" id="PF13602">
    <property type="entry name" value="ADH_zinc_N_2"/>
    <property type="match status" value="1"/>
</dbReference>
<dbReference type="Gene3D" id="3.90.180.10">
    <property type="entry name" value="Medium-chain alcohol dehydrogenases, catalytic domain"/>
    <property type="match status" value="1"/>
</dbReference>
<dbReference type="InterPro" id="IPR011032">
    <property type="entry name" value="GroES-like_sf"/>
</dbReference>
<dbReference type="InterPro" id="IPR020843">
    <property type="entry name" value="ER"/>
</dbReference>
<sequence>MMKRLEYQQYGGPQVMRVAPFTLDVPGKGQVAVRITSAAINPIDWKMRQGDMKIVTGKRFPRAMGMDLAGTVLAVGPGVTRFQVGDAVFGQSRFKECGALGTAVIANQNALARKPAGLDFDQAACLGSPGITAWNALFDKAGLTAGQQVFINGCMGAVGEAAVQLARSAGVRVAGTCSEADMERARALGVEQVYDYRRTDLTGIATRYDAVFDTAANLTGAVGFGLLKPGGVLLDLHPTPGKFLRAVFNRRLKLVLCTPRAELLDQLARKAGDGALRLTIGKVAPLDDAIAMITALEQGQRLGGKAVIRMDRP</sequence>
<organism evidence="2 3">
    <name type="scientific">Duganella zoogloeoides</name>
    <dbReference type="NCBI Taxonomy" id="75659"/>
    <lineage>
        <taxon>Bacteria</taxon>
        <taxon>Pseudomonadati</taxon>
        <taxon>Pseudomonadota</taxon>
        <taxon>Betaproteobacteria</taxon>
        <taxon>Burkholderiales</taxon>
        <taxon>Oxalobacteraceae</taxon>
        <taxon>Telluria group</taxon>
        <taxon>Duganella</taxon>
    </lineage>
</organism>
<dbReference type="Pfam" id="PF08240">
    <property type="entry name" value="ADH_N"/>
    <property type="match status" value="1"/>
</dbReference>
<gene>
    <name evidence="2" type="ORF">SR858_00765</name>
</gene>
<evidence type="ECO:0000313" key="3">
    <source>
        <dbReference type="Proteomes" id="UP001326110"/>
    </source>
</evidence>
<dbReference type="InterPro" id="IPR013154">
    <property type="entry name" value="ADH-like_N"/>
</dbReference>
<reference evidence="2 3" key="1">
    <citation type="submission" date="2023-11" db="EMBL/GenBank/DDBJ databases">
        <title>MicrobeMod: A computational toolkit for identifying prokaryotic methylation and restriction-modification with nanopore sequencing.</title>
        <authorList>
            <person name="Crits-Christoph A."/>
            <person name="Kang S.C."/>
            <person name="Lee H."/>
            <person name="Ostrov N."/>
        </authorList>
    </citation>
    <scope>NUCLEOTIDE SEQUENCE [LARGE SCALE GENOMIC DNA]</scope>
    <source>
        <strain evidence="2 3">ATCC 25935</strain>
    </source>
</reference>
<protein>
    <submittedName>
        <fullName evidence="2">NAD(P)-dependent alcohol dehydrogenase</fullName>
    </submittedName>
</protein>
<name>A0ABZ0XYS9_9BURK</name>
<dbReference type="SUPFAM" id="SSF50129">
    <property type="entry name" value="GroES-like"/>
    <property type="match status" value="1"/>
</dbReference>
<dbReference type="SMART" id="SM00829">
    <property type="entry name" value="PKS_ER"/>
    <property type="match status" value="1"/>
</dbReference>
<dbReference type="RefSeq" id="WP_322534258.1">
    <property type="nucleotide sequence ID" value="NZ_CP140152.1"/>
</dbReference>
<dbReference type="EMBL" id="CP140152">
    <property type="protein sequence ID" value="WQH04904.1"/>
    <property type="molecule type" value="Genomic_DNA"/>
</dbReference>
<feature type="domain" description="Enoyl reductase (ER)" evidence="1">
    <location>
        <begin position="11"/>
        <end position="308"/>
    </location>
</feature>
<evidence type="ECO:0000259" key="1">
    <source>
        <dbReference type="SMART" id="SM00829"/>
    </source>
</evidence>
<dbReference type="Proteomes" id="UP001326110">
    <property type="component" value="Chromosome"/>
</dbReference>
<keyword evidence="3" id="KW-1185">Reference proteome</keyword>
<dbReference type="CDD" id="cd08267">
    <property type="entry name" value="MDR1"/>
    <property type="match status" value="1"/>
</dbReference>
<dbReference type="Gene3D" id="3.40.50.720">
    <property type="entry name" value="NAD(P)-binding Rossmann-like Domain"/>
    <property type="match status" value="1"/>
</dbReference>
<dbReference type="PANTHER" id="PTHR44013">
    <property type="entry name" value="ZINC-TYPE ALCOHOL DEHYDROGENASE-LIKE PROTEIN C16A3.02C"/>
    <property type="match status" value="1"/>
</dbReference>
<proteinExistence type="predicted"/>
<dbReference type="PANTHER" id="PTHR44013:SF1">
    <property type="entry name" value="ZINC-TYPE ALCOHOL DEHYDROGENASE-LIKE PROTEIN C16A3.02C"/>
    <property type="match status" value="1"/>
</dbReference>
<accession>A0ABZ0XYS9</accession>